<keyword evidence="1" id="KW-0472">Membrane</keyword>
<comment type="caution">
    <text evidence="2">The sequence shown here is derived from an EMBL/GenBank/DDBJ whole genome shotgun (WGS) entry which is preliminary data.</text>
</comment>
<dbReference type="EMBL" id="MGJP01000028">
    <property type="protein sequence ID" value="OGN09734.1"/>
    <property type="molecule type" value="Genomic_DNA"/>
</dbReference>
<dbReference type="Proteomes" id="UP000177167">
    <property type="component" value="Unassembled WGS sequence"/>
</dbReference>
<feature type="transmembrane region" description="Helical" evidence="1">
    <location>
        <begin position="77"/>
        <end position="95"/>
    </location>
</feature>
<sequence length="102" mass="12022">MRETIELRKKHMQSILEEKFEKRIKIKNEFLYDFDISKTGLYVVEITGRAKSWLQNTLGLISFFKDDDLAVKNVLKFLKLLILPLIVGVGLWMFLHPITIKI</sequence>
<evidence type="ECO:0000256" key="1">
    <source>
        <dbReference type="SAM" id="Phobius"/>
    </source>
</evidence>
<proteinExistence type="predicted"/>
<gene>
    <name evidence="2" type="ORF">A3J46_02765</name>
</gene>
<name>A0A1F8F991_9BACT</name>
<keyword evidence="1" id="KW-0812">Transmembrane</keyword>
<protein>
    <submittedName>
        <fullName evidence="2">Uncharacterized protein</fullName>
    </submittedName>
</protein>
<reference evidence="2 3" key="1">
    <citation type="journal article" date="2016" name="Nat. Commun.">
        <title>Thousands of microbial genomes shed light on interconnected biogeochemical processes in an aquifer system.</title>
        <authorList>
            <person name="Anantharaman K."/>
            <person name="Brown C.T."/>
            <person name="Hug L.A."/>
            <person name="Sharon I."/>
            <person name="Castelle C.J."/>
            <person name="Probst A.J."/>
            <person name="Thomas B.C."/>
            <person name="Singh A."/>
            <person name="Wilkins M.J."/>
            <person name="Karaoz U."/>
            <person name="Brodie E.L."/>
            <person name="Williams K.H."/>
            <person name="Hubbard S.S."/>
            <person name="Banfield J.F."/>
        </authorList>
    </citation>
    <scope>NUCLEOTIDE SEQUENCE [LARGE SCALE GENOMIC DNA]</scope>
</reference>
<dbReference type="AlphaFoldDB" id="A0A1F8F991"/>
<evidence type="ECO:0000313" key="2">
    <source>
        <dbReference type="EMBL" id="OGN09734.1"/>
    </source>
</evidence>
<organism evidence="2 3">
    <name type="scientific">Candidatus Yanofskybacteria bacterium RIFCSPHIGHO2_02_FULL_41_11</name>
    <dbReference type="NCBI Taxonomy" id="1802675"/>
    <lineage>
        <taxon>Bacteria</taxon>
        <taxon>Candidatus Yanofskyibacteriota</taxon>
    </lineage>
</organism>
<evidence type="ECO:0000313" key="3">
    <source>
        <dbReference type="Proteomes" id="UP000177167"/>
    </source>
</evidence>
<accession>A0A1F8F991</accession>
<keyword evidence="1" id="KW-1133">Transmembrane helix</keyword>